<sequence>MGSVFHCLLGLVLGSEEDIFLNDAAMDETSLCDVSGPCAYWGEGLSEEMMFNHDLLATLVRSASTAERCSRAPLSILLIWKQYSTAGGHHLQVSFRVDFLVCGVRDASKCSRR</sequence>
<reference evidence="1 2" key="1">
    <citation type="submission" date="2019-07" db="EMBL/GenBank/DDBJ databases">
        <title>The First High-Quality Draft Genome Sequence of the Causal Agent of the Current Panama Disease Epidemic.</title>
        <authorList>
            <person name="Warmington R.J."/>
            <person name="Kay W."/>
            <person name="Jeffries A."/>
            <person name="Bebber D."/>
            <person name="Moore K."/>
            <person name="Studholme D.J."/>
        </authorList>
    </citation>
    <scope>NUCLEOTIDE SEQUENCE [LARGE SCALE GENOMIC DNA]</scope>
    <source>
        <strain evidence="1 2">TR4</strain>
    </source>
</reference>
<dbReference type="AlphaFoldDB" id="A0A5C6SY54"/>
<evidence type="ECO:0000313" key="2">
    <source>
        <dbReference type="Proteomes" id="UP000321331"/>
    </source>
</evidence>
<dbReference type="Proteomes" id="UP000321331">
    <property type="component" value="Unassembled WGS sequence"/>
</dbReference>
<evidence type="ECO:0000313" key="1">
    <source>
        <dbReference type="EMBL" id="TXC03573.1"/>
    </source>
</evidence>
<organism evidence="1 2">
    <name type="scientific">Fusarium oxysporum f. sp. cubense</name>
    <dbReference type="NCBI Taxonomy" id="61366"/>
    <lineage>
        <taxon>Eukaryota</taxon>
        <taxon>Fungi</taxon>
        <taxon>Dikarya</taxon>
        <taxon>Ascomycota</taxon>
        <taxon>Pezizomycotina</taxon>
        <taxon>Sordariomycetes</taxon>
        <taxon>Hypocreomycetidae</taxon>
        <taxon>Hypocreales</taxon>
        <taxon>Nectriaceae</taxon>
        <taxon>Fusarium</taxon>
        <taxon>Fusarium oxysporum species complex</taxon>
    </lineage>
</organism>
<protein>
    <submittedName>
        <fullName evidence="1">Uncharacterized protein</fullName>
    </submittedName>
</protein>
<dbReference type="EMBL" id="VMNF01000007">
    <property type="protein sequence ID" value="TXC03573.1"/>
    <property type="molecule type" value="Genomic_DNA"/>
</dbReference>
<name>A0A5C6SY54_FUSOC</name>
<proteinExistence type="predicted"/>
<comment type="caution">
    <text evidence="1">The sequence shown here is derived from an EMBL/GenBank/DDBJ whole genome shotgun (WGS) entry which is preliminary data.</text>
</comment>
<accession>A0A5C6SY54</accession>
<gene>
    <name evidence="1" type="ORF">FocTR4_00001048</name>
</gene>